<dbReference type="Pfam" id="PF00188">
    <property type="entry name" value="CAP"/>
    <property type="match status" value="1"/>
</dbReference>
<feature type="signal peptide" evidence="1">
    <location>
        <begin position="1"/>
        <end position="23"/>
    </location>
</feature>
<evidence type="ECO:0000256" key="1">
    <source>
        <dbReference type="SAM" id="SignalP"/>
    </source>
</evidence>
<gene>
    <name evidence="3" type="ORF">DVH24_009882</name>
</gene>
<proteinExistence type="predicted"/>
<reference evidence="3 4" key="1">
    <citation type="submission" date="2018-10" db="EMBL/GenBank/DDBJ databases">
        <title>A high-quality apple genome assembly.</title>
        <authorList>
            <person name="Hu J."/>
        </authorList>
    </citation>
    <scope>NUCLEOTIDE SEQUENCE [LARGE SCALE GENOMIC DNA]</scope>
    <source>
        <strain evidence="4">cv. HFTH1</strain>
        <tissue evidence="3">Young leaf</tissue>
    </source>
</reference>
<sequence length="160" mass="17968">MAFNKKLLFSVFSATLVFTLVSALSPEEIKATMDEHNKPRAEVGNAPLKWNETLAQYAKEYANKRVGDCVMEHSMGRWGENLASGAGMTAADATKYWVTEKEFYDHKSNKCVKEECGHYLAVIWGKTTEVGCGVSKCNNGVNYVVCSYDPMYQPEDERPY</sequence>
<dbReference type="PRINTS" id="PR00837">
    <property type="entry name" value="V5TPXLIKE"/>
</dbReference>
<organism evidence="3 4">
    <name type="scientific">Malus domestica</name>
    <name type="common">Apple</name>
    <name type="synonym">Pyrus malus</name>
    <dbReference type="NCBI Taxonomy" id="3750"/>
    <lineage>
        <taxon>Eukaryota</taxon>
        <taxon>Viridiplantae</taxon>
        <taxon>Streptophyta</taxon>
        <taxon>Embryophyta</taxon>
        <taxon>Tracheophyta</taxon>
        <taxon>Spermatophyta</taxon>
        <taxon>Magnoliopsida</taxon>
        <taxon>eudicotyledons</taxon>
        <taxon>Gunneridae</taxon>
        <taxon>Pentapetalae</taxon>
        <taxon>rosids</taxon>
        <taxon>fabids</taxon>
        <taxon>Rosales</taxon>
        <taxon>Rosaceae</taxon>
        <taxon>Amygdaloideae</taxon>
        <taxon>Maleae</taxon>
        <taxon>Malus</taxon>
    </lineage>
</organism>
<evidence type="ECO:0000313" key="3">
    <source>
        <dbReference type="EMBL" id="RXH97557.1"/>
    </source>
</evidence>
<dbReference type="CDD" id="cd05381">
    <property type="entry name" value="CAP_PR-1"/>
    <property type="match status" value="1"/>
</dbReference>
<feature type="domain" description="SCP" evidence="2">
    <location>
        <begin position="27"/>
        <end position="154"/>
    </location>
</feature>
<feature type="chain" id="PRO_5019836485" description="SCP domain-containing protein" evidence="1">
    <location>
        <begin position="24"/>
        <end position="160"/>
    </location>
</feature>
<dbReference type="STRING" id="3750.A0A498JRL7"/>
<evidence type="ECO:0000313" key="4">
    <source>
        <dbReference type="Proteomes" id="UP000290289"/>
    </source>
</evidence>
<dbReference type="Proteomes" id="UP000290289">
    <property type="component" value="Chromosome 5"/>
</dbReference>
<dbReference type="InterPro" id="IPR035940">
    <property type="entry name" value="CAP_sf"/>
</dbReference>
<dbReference type="InterPro" id="IPR001283">
    <property type="entry name" value="CRISP-related"/>
</dbReference>
<dbReference type="Gene3D" id="3.40.33.10">
    <property type="entry name" value="CAP"/>
    <property type="match status" value="1"/>
</dbReference>
<comment type="caution">
    <text evidence="3">The sequence shown here is derived from an EMBL/GenBank/DDBJ whole genome shotgun (WGS) entry which is preliminary data.</text>
</comment>
<dbReference type="EMBL" id="RDQH01000331">
    <property type="protein sequence ID" value="RXH97557.1"/>
    <property type="molecule type" value="Genomic_DNA"/>
</dbReference>
<protein>
    <recommendedName>
        <fullName evidence="2">SCP domain-containing protein</fullName>
    </recommendedName>
</protein>
<dbReference type="SMART" id="SM00198">
    <property type="entry name" value="SCP"/>
    <property type="match status" value="1"/>
</dbReference>
<dbReference type="AlphaFoldDB" id="A0A498JRL7"/>
<accession>A0A498JRL7</accession>
<dbReference type="InterPro" id="IPR014044">
    <property type="entry name" value="CAP_dom"/>
</dbReference>
<name>A0A498JRL7_MALDO</name>
<keyword evidence="1" id="KW-0732">Signal</keyword>
<keyword evidence="4" id="KW-1185">Reference proteome</keyword>
<dbReference type="FunFam" id="3.40.33.10:FF:000004">
    <property type="entry name" value="CAP, cysteine-rich secretory protein, antigen 5"/>
    <property type="match status" value="1"/>
</dbReference>
<dbReference type="SUPFAM" id="SSF55797">
    <property type="entry name" value="PR-1-like"/>
    <property type="match status" value="1"/>
</dbReference>
<evidence type="ECO:0000259" key="2">
    <source>
        <dbReference type="SMART" id="SM00198"/>
    </source>
</evidence>
<dbReference type="PANTHER" id="PTHR10334">
    <property type="entry name" value="CYSTEINE-RICH SECRETORY PROTEIN-RELATED"/>
    <property type="match status" value="1"/>
</dbReference>